<organism evidence="1 2">
    <name type="scientific">Candidatus Pantoea gossypiicola</name>
    <dbReference type="NCBI Taxonomy" id="2608008"/>
    <lineage>
        <taxon>Bacteria</taxon>
        <taxon>Pseudomonadati</taxon>
        <taxon>Pseudomonadota</taxon>
        <taxon>Gammaproteobacteria</taxon>
        <taxon>Enterobacterales</taxon>
        <taxon>Erwiniaceae</taxon>
        <taxon>Pantoea</taxon>
    </lineage>
</organism>
<evidence type="ECO:0000313" key="1">
    <source>
        <dbReference type="EMBL" id="KAA6123300.1"/>
    </source>
</evidence>
<name>A0AB34CGN4_9GAMM</name>
<dbReference type="AlphaFoldDB" id="A0AB34CGN4"/>
<dbReference type="Proteomes" id="UP000324255">
    <property type="component" value="Unassembled WGS sequence"/>
</dbReference>
<dbReference type="EMBL" id="VWVM01000010">
    <property type="protein sequence ID" value="KAA6123300.1"/>
    <property type="molecule type" value="Genomic_DNA"/>
</dbReference>
<gene>
    <name evidence="1" type="ORF">F3I20_14420</name>
</gene>
<accession>A0AB34CGN4</accession>
<reference evidence="1 2" key="1">
    <citation type="submission" date="2019-09" db="EMBL/GenBank/DDBJ databases">
        <title>Genomic diversity of phyloplane-associated Pantoea species in Pakistan cotton crop.</title>
        <authorList>
            <person name="Tufail M.R."/>
            <person name="Cook D.R."/>
        </authorList>
    </citation>
    <scope>NUCLEOTIDE SEQUENCE [LARGE SCALE GENOMIC DNA]</scope>
    <source>
        <strain evidence="1 2">B_8</strain>
    </source>
</reference>
<keyword evidence="2" id="KW-1185">Reference proteome</keyword>
<proteinExistence type="predicted"/>
<dbReference type="RefSeq" id="WP_150037851.1">
    <property type="nucleotide sequence ID" value="NZ_VWVM01000010.1"/>
</dbReference>
<protein>
    <submittedName>
        <fullName evidence="1">Uncharacterized protein</fullName>
    </submittedName>
</protein>
<comment type="caution">
    <text evidence="1">The sequence shown here is derived from an EMBL/GenBank/DDBJ whole genome shotgun (WGS) entry which is preliminary data.</text>
</comment>
<sequence length="253" mass="27166">MSFESEALAHDELSLLDLFGPDASPRAQNIVQAAAERSMDEMAEVINAGNTAALAAELDAITAKSGAIIEPVAPSEYGDRKDIYYSIPGLDDVGLKAPDRVSPTAESKEGIKDAWAALRESTGATHLRENADEQMRMLITHYFSLPLPTQIAWARFPDVLASEGLRKGFGTAAGVGLIARDEALKESLVHQLTEQLNAAIARGVDLSKVSVVLNAPNPESQRIEPVCIFADAAAHVPRPLIVTRPRKAATKKY</sequence>
<evidence type="ECO:0000313" key="2">
    <source>
        <dbReference type="Proteomes" id="UP000324255"/>
    </source>
</evidence>